<name>A0A914WAG3_9BILA</name>
<dbReference type="WBParaSite" id="PSAMB.scaffold3556size17819.g21868.t1">
    <property type="protein sequence ID" value="PSAMB.scaffold3556size17819.g21868.t1"/>
    <property type="gene ID" value="PSAMB.scaffold3556size17819.g21868"/>
</dbReference>
<reference evidence="3" key="1">
    <citation type="submission" date="2022-11" db="UniProtKB">
        <authorList>
            <consortium name="WormBaseParasite"/>
        </authorList>
    </citation>
    <scope>IDENTIFICATION</scope>
</reference>
<organism evidence="2 3">
    <name type="scientific">Plectus sambesii</name>
    <dbReference type="NCBI Taxonomy" id="2011161"/>
    <lineage>
        <taxon>Eukaryota</taxon>
        <taxon>Metazoa</taxon>
        <taxon>Ecdysozoa</taxon>
        <taxon>Nematoda</taxon>
        <taxon>Chromadorea</taxon>
        <taxon>Plectida</taxon>
        <taxon>Plectina</taxon>
        <taxon>Plectoidea</taxon>
        <taxon>Plectidae</taxon>
        <taxon>Plectus</taxon>
    </lineage>
</organism>
<proteinExistence type="predicted"/>
<feature type="region of interest" description="Disordered" evidence="1">
    <location>
        <begin position="87"/>
        <end position="113"/>
    </location>
</feature>
<evidence type="ECO:0000313" key="2">
    <source>
        <dbReference type="Proteomes" id="UP000887566"/>
    </source>
</evidence>
<feature type="compositionally biased region" description="Basic and acidic residues" evidence="1">
    <location>
        <begin position="193"/>
        <end position="203"/>
    </location>
</feature>
<dbReference type="Proteomes" id="UP000887566">
    <property type="component" value="Unplaced"/>
</dbReference>
<dbReference type="AlphaFoldDB" id="A0A914WAG3"/>
<keyword evidence="2" id="KW-1185">Reference proteome</keyword>
<evidence type="ECO:0000313" key="3">
    <source>
        <dbReference type="WBParaSite" id="PSAMB.scaffold3556size17819.g21868.t1"/>
    </source>
</evidence>
<feature type="compositionally biased region" description="Polar residues" evidence="1">
    <location>
        <begin position="1"/>
        <end position="11"/>
    </location>
</feature>
<feature type="compositionally biased region" description="Polar residues" evidence="1">
    <location>
        <begin position="87"/>
        <end position="96"/>
    </location>
</feature>
<accession>A0A914WAG3</accession>
<feature type="region of interest" description="Disordered" evidence="1">
    <location>
        <begin position="1"/>
        <end position="59"/>
    </location>
</feature>
<sequence>MFQEARPNTVQEEMRRQDVKTVSPFYKTGGTGALNGDVRPSPSTTLSMSSKLSTPTKLTGSADYKVHQTQDHYKLHVIDPKVQSTANMPVSSQTLPSAFRKKPASGDFPSQHTKRSFLKLAPIEQRRLRSVETRPITTSTYLTESLERHRDMEASRLRDYLKAKEKDANQPWNKPNWPGPREDDTSNSLQELENIRKVSDNPL</sequence>
<evidence type="ECO:0000256" key="1">
    <source>
        <dbReference type="SAM" id="MobiDB-lite"/>
    </source>
</evidence>
<feature type="region of interest" description="Disordered" evidence="1">
    <location>
        <begin position="162"/>
        <end position="203"/>
    </location>
</feature>
<feature type="compositionally biased region" description="Low complexity" evidence="1">
    <location>
        <begin position="40"/>
        <end position="59"/>
    </location>
</feature>
<protein>
    <submittedName>
        <fullName evidence="3">Uncharacterized protein</fullName>
    </submittedName>
</protein>